<dbReference type="InterPro" id="IPR027417">
    <property type="entry name" value="P-loop_NTPase"/>
</dbReference>
<sequence>MRDRSYQEELIQLVRRNNALITLPTGSGKTHIAARIMQLHYLPQLREAKARGQPAKALVFLAPTNPLVAQQCMMLQKYYDIAARAYHGDVAAQSISTWHPDKWAEELAAADVLVMTPEVLLHVLAHGTMQMQQIGLLVFDEAHHCVGNHAYCQIMVDFYHTAAQQQRPQILGLTASPTELLDPAEPHWSRKSFKKGQGGGSAALEAAGWDLQQRLAAPLLTVAPDLKGDMKAYVLVPENVSAPYYDPGPDVSNGTAAIQQALDRLDNAKKQMMEPAEKCEKLLLQLQRQAMLQESGQLQLQQQEGADATAAAADLACFAGTDDSRPRASMTALCTQVRGTRACLGELGAWPAAAAAHLDLLRAMADSKEADADADGMASRSLDEEDDGDAAVANAARRVVEGQDDDEAEVPEPGDGSTTGGLVDLEVMKRMTADDIGNAPSKMIAALRANLGSIVSYLQSTSKQYPGIISSSELQQATADMSDSSTQGCTVAQLAAAAPLLLALVSRAALLLVLSVLSELLMHGRPQQQLQLLQEAGQQLTAAGPISQRQATRLLQHYSTQLLAQVPFDTLQAQMWPYSPASLTAAPWQGPPLLSAKVKALLLLLTRKKDDAGLPDAWQPQQQQQQPEDWWSAIVFVKTKLSAFVLTKLLQSCPDIRQQLRAGYLIGDTDYSGGSSTLAMNTKAQAAVVGRFRSGELNVLIATNVGSEGMDFQQCELVVAFEPPTDVTQYIQMRGRARKRGSKYCWLVRSSSPTAEEEEEEEEEEEALYQPIQTSKPWSMLKKEAKDQERLAAKLSAATRIALASGVPAVQQQQQQQQQQQVLQPKPEDYLATDFGARATLRLA</sequence>
<dbReference type="STRING" id="3088.A0A383WL31"/>
<feature type="domain" description="Helicase ATP-binding" evidence="4">
    <location>
        <begin position="10"/>
        <end position="179"/>
    </location>
</feature>
<feature type="region of interest" description="Disordered" evidence="3">
    <location>
        <begin position="399"/>
        <end position="422"/>
    </location>
</feature>
<dbReference type="EMBL" id="FNXT01001129">
    <property type="protein sequence ID" value="SZX72370.1"/>
    <property type="molecule type" value="Genomic_DNA"/>
</dbReference>
<dbReference type="PANTHER" id="PTHR14074:SF16">
    <property type="entry name" value="ANTIVIRAL INNATE IMMUNE RESPONSE RECEPTOR RIG-I"/>
    <property type="match status" value="1"/>
</dbReference>
<dbReference type="PROSITE" id="PS51192">
    <property type="entry name" value="HELICASE_ATP_BIND_1"/>
    <property type="match status" value="1"/>
</dbReference>
<keyword evidence="1" id="KW-0547">Nucleotide-binding</keyword>
<feature type="domain" description="Helicase C-terminal" evidence="5">
    <location>
        <begin position="623"/>
        <end position="783"/>
    </location>
</feature>
<dbReference type="Pfam" id="PF00270">
    <property type="entry name" value="DEAD"/>
    <property type="match status" value="1"/>
</dbReference>
<dbReference type="PANTHER" id="PTHR14074">
    <property type="entry name" value="HELICASE WITH DEATH DOMAIN-RELATED"/>
    <property type="match status" value="1"/>
</dbReference>
<dbReference type="GO" id="GO:0005524">
    <property type="term" value="F:ATP binding"/>
    <property type="evidence" value="ECO:0007669"/>
    <property type="project" value="UniProtKB-KW"/>
</dbReference>
<proteinExistence type="predicted"/>
<organism evidence="7 8">
    <name type="scientific">Tetradesmus obliquus</name>
    <name type="common">Green alga</name>
    <name type="synonym">Acutodesmus obliquus</name>
    <dbReference type="NCBI Taxonomy" id="3088"/>
    <lineage>
        <taxon>Eukaryota</taxon>
        <taxon>Viridiplantae</taxon>
        <taxon>Chlorophyta</taxon>
        <taxon>core chlorophytes</taxon>
        <taxon>Chlorophyceae</taxon>
        <taxon>CS clade</taxon>
        <taxon>Sphaeropleales</taxon>
        <taxon>Scenedesmaceae</taxon>
        <taxon>Tetradesmus</taxon>
    </lineage>
</organism>
<dbReference type="EMBL" id="FNXT01001307">
    <property type="protein sequence ID" value="SZX78178.1"/>
    <property type="molecule type" value="Genomic_DNA"/>
</dbReference>
<gene>
    <name evidence="6" type="ORF">BQ4739_LOCUS12552</name>
    <name evidence="7" type="ORF">BQ4739_LOCUS18493</name>
</gene>
<dbReference type="GO" id="GO:0005737">
    <property type="term" value="C:cytoplasm"/>
    <property type="evidence" value="ECO:0007669"/>
    <property type="project" value="TreeGrafter"/>
</dbReference>
<keyword evidence="8" id="KW-1185">Reference proteome</keyword>
<dbReference type="SUPFAM" id="SSF52540">
    <property type="entry name" value="P-loop containing nucleoside triphosphate hydrolases"/>
    <property type="match status" value="1"/>
</dbReference>
<evidence type="ECO:0008006" key="9">
    <source>
        <dbReference type="Google" id="ProtNLM"/>
    </source>
</evidence>
<dbReference type="InterPro" id="IPR014001">
    <property type="entry name" value="Helicase_ATP-bd"/>
</dbReference>
<reference evidence="7 8" key="1">
    <citation type="submission" date="2016-10" db="EMBL/GenBank/DDBJ databases">
        <authorList>
            <person name="Cai Z."/>
        </authorList>
    </citation>
    <scope>NUCLEOTIDE SEQUENCE [LARGE SCALE GENOMIC DNA]</scope>
</reference>
<dbReference type="Proteomes" id="UP000256970">
    <property type="component" value="Unassembled WGS sequence"/>
</dbReference>
<evidence type="ECO:0000259" key="4">
    <source>
        <dbReference type="PROSITE" id="PS51192"/>
    </source>
</evidence>
<evidence type="ECO:0000256" key="3">
    <source>
        <dbReference type="SAM" id="MobiDB-lite"/>
    </source>
</evidence>
<evidence type="ECO:0000313" key="7">
    <source>
        <dbReference type="EMBL" id="SZX78178.1"/>
    </source>
</evidence>
<dbReference type="AlphaFoldDB" id="A0A383WL31"/>
<protein>
    <recommendedName>
        <fullName evidence="9">P-loop containing nucleoside triphosphate hydrolase protein</fullName>
    </recommendedName>
</protein>
<feature type="region of interest" description="Disordered" evidence="3">
    <location>
        <begin position="806"/>
        <end position="844"/>
    </location>
</feature>
<dbReference type="PROSITE" id="PS51194">
    <property type="entry name" value="HELICASE_CTER"/>
    <property type="match status" value="1"/>
</dbReference>
<evidence type="ECO:0000256" key="2">
    <source>
        <dbReference type="ARBA" id="ARBA00022840"/>
    </source>
</evidence>
<dbReference type="SMART" id="SM00487">
    <property type="entry name" value="DEXDc"/>
    <property type="match status" value="1"/>
</dbReference>
<dbReference type="Gene3D" id="3.40.50.300">
    <property type="entry name" value="P-loop containing nucleotide triphosphate hydrolases"/>
    <property type="match status" value="2"/>
</dbReference>
<evidence type="ECO:0000313" key="6">
    <source>
        <dbReference type="EMBL" id="SZX72370.1"/>
    </source>
</evidence>
<dbReference type="InterPro" id="IPR051363">
    <property type="entry name" value="RLR_Helicase"/>
</dbReference>
<feature type="compositionally biased region" description="Low complexity" evidence="3">
    <location>
        <begin position="811"/>
        <end position="821"/>
    </location>
</feature>
<feature type="compositionally biased region" description="Acidic residues" evidence="3">
    <location>
        <begin position="402"/>
        <end position="412"/>
    </location>
</feature>
<dbReference type="GO" id="GO:0003676">
    <property type="term" value="F:nucleic acid binding"/>
    <property type="evidence" value="ECO:0007669"/>
    <property type="project" value="InterPro"/>
</dbReference>
<accession>A0A383WL31</accession>
<dbReference type="InterPro" id="IPR011545">
    <property type="entry name" value="DEAD/DEAH_box_helicase_dom"/>
</dbReference>
<evidence type="ECO:0000259" key="5">
    <source>
        <dbReference type="PROSITE" id="PS51194"/>
    </source>
</evidence>
<evidence type="ECO:0000256" key="1">
    <source>
        <dbReference type="ARBA" id="ARBA00022741"/>
    </source>
</evidence>
<dbReference type="SMART" id="SM00490">
    <property type="entry name" value="HELICc"/>
    <property type="match status" value="1"/>
</dbReference>
<dbReference type="Pfam" id="PF00271">
    <property type="entry name" value="Helicase_C"/>
    <property type="match status" value="1"/>
</dbReference>
<dbReference type="InterPro" id="IPR001650">
    <property type="entry name" value="Helicase_C-like"/>
</dbReference>
<keyword evidence="2" id="KW-0067">ATP-binding</keyword>
<evidence type="ECO:0000313" key="8">
    <source>
        <dbReference type="Proteomes" id="UP000256970"/>
    </source>
</evidence>
<name>A0A383WL31_TETOB</name>